<proteinExistence type="predicted"/>
<evidence type="ECO:0000313" key="3">
    <source>
        <dbReference type="Proteomes" id="UP000799049"/>
    </source>
</evidence>
<evidence type="ECO:0000256" key="1">
    <source>
        <dbReference type="SAM" id="MobiDB-lite"/>
    </source>
</evidence>
<keyword evidence="3" id="KW-1185">Reference proteome</keyword>
<feature type="region of interest" description="Disordered" evidence="1">
    <location>
        <begin position="465"/>
        <end position="492"/>
    </location>
</feature>
<comment type="caution">
    <text evidence="2">The sequence shown here is derived from an EMBL/GenBank/DDBJ whole genome shotgun (WGS) entry which is preliminary data.</text>
</comment>
<evidence type="ECO:0000313" key="2">
    <source>
        <dbReference type="EMBL" id="KAF0852549.1"/>
    </source>
</evidence>
<accession>A0A8K0AHD0</accession>
<protein>
    <submittedName>
        <fullName evidence="2">Putative mitochondrial protein</fullName>
    </submittedName>
</protein>
<reference evidence="2" key="1">
    <citation type="submission" date="2019-09" db="EMBL/GenBank/DDBJ databases">
        <title>The Mitochondrial Proteome of the Jakobid, Andalucia godoyi, a Protist With the Most Gene-Rich and Bacteria-Like Mitochondrial Genome.</title>
        <authorList>
            <person name="Gray M.W."/>
            <person name="Burger G."/>
            <person name="Derelle R."/>
            <person name="Klimes V."/>
            <person name="Leger M."/>
            <person name="Sarrasin M."/>
            <person name="Vlcek C."/>
            <person name="Roger A.J."/>
            <person name="Elias M."/>
            <person name="Lang B.F."/>
        </authorList>
    </citation>
    <scope>NUCLEOTIDE SEQUENCE</scope>
    <source>
        <strain evidence="2">And28</strain>
    </source>
</reference>
<dbReference type="AlphaFoldDB" id="A0A8K0AHD0"/>
<gene>
    <name evidence="2" type="ORF">ANDGO_06777</name>
</gene>
<organism evidence="2 3">
    <name type="scientific">Andalucia godoyi</name>
    <name type="common">Flagellate</name>
    <dbReference type="NCBI Taxonomy" id="505711"/>
    <lineage>
        <taxon>Eukaryota</taxon>
        <taxon>Discoba</taxon>
        <taxon>Jakobida</taxon>
        <taxon>Andalucina</taxon>
        <taxon>Andaluciidae</taxon>
        <taxon>Andalucia</taxon>
    </lineage>
</organism>
<name>A0A8K0AHD0_ANDGO</name>
<dbReference type="EMBL" id="VRVR01000030">
    <property type="protein sequence ID" value="KAF0852549.1"/>
    <property type="molecule type" value="Genomic_DNA"/>
</dbReference>
<dbReference type="Proteomes" id="UP000799049">
    <property type="component" value="Unassembled WGS sequence"/>
</dbReference>
<feature type="compositionally biased region" description="Acidic residues" evidence="1">
    <location>
        <begin position="475"/>
        <end position="486"/>
    </location>
</feature>
<sequence>MRFRVISHSSFLHARECQPSAFPSMPAPVVPRLIRKTNKNVPQYAVLAQQQHEIQLSRQVQQQYTQFTSDDSNPLALDPTSLLKKSASSADLIVDPSASASASSLHQQQLFMEESKIEDVSSTGFHTNGIASANGVESVRFDFSESTLSLAEQLKSARDLSWRFVLPSTGFCLFENPFLKPREYFGEHKLNLDEMLEIMIWMNRIGALPMPQETGIEVATFIAEWICTHLANARADTGARASLASRMNLESKKVHTIISHGRHLVKHCTSESQARIILLEEWLVSHPHVLLFRKAGQPAVVDEETKGVFKSRQEHARKRALDREEEREKWVQDRLSKKPKSEISLGKRLDGVSEVVPTDEDLLPLFPLTDGVARDFVEWRHWSELPFQSLFSVPFQDSTAPDPTLPYSYSLPFSAPIHQCGDMSVRDTESLPEDLQPFLQSVYRKKRAQDEALFKRRETRRRRRAVDRGAIVSTDPEDQAVLDDSDDGKAVDPRLPFRVVLPNM</sequence>